<dbReference type="PANTHER" id="PTHR33055:SF3">
    <property type="entry name" value="PUTATIVE TRANSPOSASE FOR IS117-RELATED"/>
    <property type="match status" value="1"/>
</dbReference>
<dbReference type="GO" id="GO:0003677">
    <property type="term" value="F:DNA binding"/>
    <property type="evidence" value="ECO:0007669"/>
    <property type="project" value="InterPro"/>
</dbReference>
<reference evidence="3 4" key="1">
    <citation type="journal article" date="2007" name="Nature">
        <title>Light stimulates growth of proteorhodopsin-containing marine Flavobacteria.</title>
        <authorList>
            <person name="Gomez-Consarnau L."/>
            <person name="Gonzalez J.M."/>
            <person name="Coll-Llado M."/>
            <person name="Gourdon P."/>
            <person name="Pascher T."/>
            <person name="Neutze R."/>
            <person name="Pedros-Alio C."/>
            <person name="Pinhassi J."/>
        </authorList>
    </citation>
    <scope>NUCLEOTIDE SEQUENCE [LARGE SCALE GENOMIC DNA]</scope>
    <source>
        <strain evidence="3 4">MED217</strain>
    </source>
</reference>
<dbReference type="InterPro" id="IPR003346">
    <property type="entry name" value="Transposase_20"/>
</dbReference>
<evidence type="ECO:0000259" key="1">
    <source>
        <dbReference type="Pfam" id="PF01548"/>
    </source>
</evidence>
<dbReference type="NCBIfam" id="NF033542">
    <property type="entry name" value="transpos_IS110"/>
    <property type="match status" value="1"/>
</dbReference>
<comment type="caution">
    <text evidence="3">The sequence shown here is derived from an EMBL/GenBank/DDBJ whole genome shotgun (WGS) entry which is preliminary data.</text>
</comment>
<evidence type="ECO:0000313" key="3">
    <source>
        <dbReference type="EMBL" id="EAQ50973.1"/>
    </source>
</evidence>
<keyword evidence="4" id="KW-1185">Reference proteome</keyword>
<dbReference type="HOGENOM" id="CLU_036902_5_0_10"/>
<dbReference type="RefSeq" id="WP_009781456.1">
    <property type="nucleotide sequence ID" value="NZ_CH672395.1"/>
</dbReference>
<dbReference type="PANTHER" id="PTHR33055">
    <property type="entry name" value="TRANSPOSASE FOR INSERTION SEQUENCE ELEMENT IS1111A"/>
    <property type="match status" value="1"/>
</dbReference>
<dbReference type="Proteomes" id="UP000001601">
    <property type="component" value="Unassembled WGS sequence"/>
</dbReference>
<accession>A3XIC2</accession>
<dbReference type="Pfam" id="PF01548">
    <property type="entry name" value="DEDD_Tnp_IS110"/>
    <property type="match status" value="1"/>
</dbReference>
<evidence type="ECO:0000313" key="4">
    <source>
        <dbReference type="Proteomes" id="UP000001601"/>
    </source>
</evidence>
<dbReference type="InterPro" id="IPR002525">
    <property type="entry name" value="Transp_IS110-like_N"/>
</dbReference>
<sequence length="330" mass="37647">MKNEFIGIDVSKGTLDVHLYCGNRHQSFKNNVDGRQSLIDWVIEKTNLKLVELRFCLEHTGIYSQPLCELLEQMDLTYYLISGLELKRSMGIKRGKNDKVDAKRIAQYAFLRRDDLIAYKMPGQTVITLKKLLGQRSKLVRQRAGHKVSIKEEKQMYPSTQKSFVIESSGAIIGFLTLQIKLIEKEIVSLIKSDQEILKTYENIQTIKGVGPILAATMIAHTNNFKSFQNWRKFACYAGIAPFEHSSGTSYRGRTRISVLGNRDLKTILSSAAATAILHDSQLKIYYNKRLKEGKNKMATLNIIRNKIVSRIFAVTKRQTPYVETFKFAA</sequence>
<dbReference type="AlphaFoldDB" id="A3XIC2"/>
<proteinExistence type="predicted"/>
<feature type="domain" description="Transposase IS116/IS110/IS902 C-terminal" evidence="2">
    <location>
        <begin position="202"/>
        <end position="287"/>
    </location>
</feature>
<dbReference type="eggNOG" id="COG3547">
    <property type="taxonomic scope" value="Bacteria"/>
</dbReference>
<dbReference type="OrthoDB" id="964423at2"/>
<evidence type="ECO:0000259" key="2">
    <source>
        <dbReference type="Pfam" id="PF02371"/>
    </source>
</evidence>
<dbReference type="Pfam" id="PF02371">
    <property type="entry name" value="Transposase_20"/>
    <property type="match status" value="1"/>
</dbReference>
<dbReference type="EMBL" id="AANC01000001">
    <property type="protein sequence ID" value="EAQ50973.1"/>
    <property type="molecule type" value="Genomic_DNA"/>
</dbReference>
<dbReference type="GO" id="GO:0006313">
    <property type="term" value="P:DNA transposition"/>
    <property type="evidence" value="ECO:0007669"/>
    <property type="project" value="InterPro"/>
</dbReference>
<dbReference type="GO" id="GO:0004803">
    <property type="term" value="F:transposase activity"/>
    <property type="evidence" value="ECO:0007669"/>
    <property type="project" value="InterPro"/>
</dbReference>
<feature type="domain" description="Transposase IS110-like N-terminal" evidence="1">
    <location>
        <begin position="6"/>
        <end position="150"/>
    </location>
</feature>
<protein>
    <submittedName>
        <fullName evidence="3">Transposase</fullName>
    </submittedName>
</protein>
<dbReference type="InterPro" id="IPR047650">
    <property type="entry name" value="Transpos_IS110"/>
</dbReference>
<name>A3XIC2_LEEBM</name>
<organism evidence="3 4">
    <name type="scientific">Leeuwenhoekiella blandensis (strain CECT 7118 / CCUG 51940 / KCTC 22103 / MED217)</name>
    <name type="common">Flavobacterium sp. (strain MED217)</name>
    <dbReference type="NCBI Taxonomy" id="398720"/>
    <lineage>
        <taxon>Bacteria</taxon>
        <taxon>Pseudomonadati</taxon>
        <taxon>Bacteroidota</taxon>
        <taxon>Flavobacteriia</taxon>
        <taxon>Flavobacteriales</taxon>
        <taxon>Flavobacteriaceae</taxon>
        <taxon>Leeuwenhoekiella</taxon>
    </lineage>
</organism>
<gene>
    <name evidence="3" type="ORF">MED217_15560</name>
</gene>